<comment type="caution">
    <text evidence="1">The sequence shown here is derived from an EMBL/GenBank/DDBJ whole genome shotgun (WGS) entry which is preliminary data.</text>
</comment>
<dbReference type="RefSeq" id="WP_007019853.1">
    <property type="nucleotide sequence ID" value="NZ_CH724125.1"/>
</dbReference>
<gene>
    <name evidence="1" type="ORF">MED92_11479</name>
</gene>
<evidence type="ECO:0008006" key="3">
    <source>
        <dbReference type="Google" id="ProtNLM"/>
    </source>
</evidence>
<dbReference type="Gene3D" id="3.30.70.100">
    <property type="match status" value="1"/>
</dbReference>
<reference evidence="1 2" key="1">
    <citation type="submission" date="2006-02" db="EMBL/GenBank/DDBJ databases">
        <authorList>
            <person name="Pinhassi J."/>
            <person name="Pedros-Alio C."/>
            <person name="Ferriera S."/>
            <person name="Johnson J."/>
            <person name="Kravitz S."/>
            <person name="Halpern A."/>
            <person name="Remington K."/>
            <person name="Beeson K."/>
            <person name="Tran B."/>
            <person name="Rogers Y.-H."/>
            <person name="Friedman R."/>
            <person name="Venter J.C."/>
        </authorList>
    </citation>
    <scope>NUCLEOTIDE SEQUENCE [LARGE SCALE GENOMIC DNA]</scope>
    <source>
        <strain evidence="1 2">MED92</strain>
    </source>
</reference>
<name>A0A7U8GSR1_NEPCE</name>
<proteinExistence type="predicted"/>
<evidence type="ECO:0000313" key="2">
    <source>
        <dbReference type="Proteomes" id="UP000002171"/>
    </source>
</evidence>
<accession>A0A7U8GSR1</accession>
<dbReference type="EMBL" id="AAOW01000009">
    <property type="protein sequence ID" value="EAR61345.1"/>
    <property type="molecule type" value="Genomic_DNA"/>
</dbReference>
<organism evidence="1 2">
    <name type="scientific">Neptuniibacter caesariensis</name>
    <dbReference type="NCBI Taxonomy" id="207954"/>
    <lineage>
        <taxon>Bacteria</taxon>
        <taxon>Pseudomonadati</taxon>
        <taxon>Pseudomonadota</taxon>
        <taxon>Gammaproteobacteria</taxon>
        <taxon>Oceanospirillales</taxon>
        <taxon>Oceanospirillaceae</taxon>
        <taxon>Neptuniibacter</taxon>
    </lineage>
</organism>
<dbReference type="SUPFAM" id="SSF54909">
    <property type="entry name" value="Dimeric alpha+beta barrel"/>
    <property type="match status" value="1"/>
</dbReference>
<dbReference type="OrthoDB" id="2065010at2"/>
<dbReference type="Proteomes" id="UP000002171">
    <property type="component" value="Unassembled WGS sequence"/>
</dbReference>
<evidence type="ECO:0000313" key="1">
    <source>
        <dbReference type="EMBL" id="EAR61345.1"/>
    </source>
</evidence>
<sequence>MITVISEFRLPEPVTKEQGQALFLGSAPKYQQADGLIRKYYLLSEDGSTVSGVYLWDNRPAAEAMFDAGWKAFIQEKYGSEPKVTYFDTPVVVDNVTNEVVEVEY</sequence>
<dbReference type="InterPro" id="IPR011008">
    <property type="entry name" value="Dimeric_a/b-barrel"/>
</dbReference>
<keyword evidence="2" id="KW-1185">Reference proteome</keyword>
<protein>
    <recommendedName>
        <fullName evidence="3">Monooxygenase</fullName>
    </recommendedName>
</protein>
<dbReference type="AlphaFoldDB" id="A0A7U8GSR1"/>